<evidence type="ECO:0000256" key="4">
    <source>
        <dbReference type="ARBA" id="ARBA00023242"/>
    </source>
</evidence>
<dbReference type="AlphaFoldDB" id="A0A1E4SVJ7"/>
<dbReference type="PANTHER" id="PTHR45986">
    <property type="entry name" value="ZINC FINGER MATRIN-TYPE PROTEIN 2"/>
    <property type="match status" value="1"/>
</dbReference>
<evidence type="ECO:0000313" key="8">
    <source>
        <dbReference type="Proteomes" id="UP000094801"/>
    </source>
</evidence>
<dbReference type="SUPFAM" id="SSF57667">
    <property type="entry name" value="beta-beta-alpha zinc fingers"/>
    <property type="match status" value="1"/>
</dbReference>
<keyword evidence="1" id="KW-0479">Metal-binding</keyword>
<dbReference type="InterPro" id="IPR022755">
    <property type="entry name" value="Znf_C2H2_jaz"/>
</dbReference>
<dbReference type="Proteomes" id="UP000094801">
    <property type="component" value="Unassembled WGS sequence"/>
</dbReference>
<dbReference type="EMBL" id="KV453863">
    <property type="protein sequence ID" value="ODV83534.1"/>
    <property type="molecule type" value="Genomic_DNA"/>
</dbReference>
<dbReference type="Pfam" id="PF12171">
    <property type="entry name" value="zf-C2H2_jaz"/>
    <property type="match status" value="1"/>
</dbReference>
<feature type="domain" description="C2H2-type" evidence="6">
    <location>
        <begin position="80"/>
        <end position="102"/>
    </location>
</feature>
<evidence type="ECO:0000256" key="3">
    <source>
        <dbReference type="ARBA" id="ARBA00022833"/>
    </source>
</evidence>
<keyword evidence="8" id="KW-1185">Reference proteome</keyword>
<accession>A0A1E4SVJ7</accession>
<dbReference type="GO" id="GO:0005681">
    <property type="term" value="C:spliceosomal complex"/>
    <property type="evidence" value="ECO:0007669"/>
    <property type="project" value="InterPro"/>
</dbReference>
<evidence type="ECO:0000256" key="2">
    <source>
        <dbReference type="ARBA" id="ARBA00022771"/>
    </source>
</evidence>
<dbReference type="InterPro" id="IPR036236">
    <property type="entry name" value="Znf_C2H2_sf"/>
</dbReference>
<gene>
    <name evidence="7" type="ORF">CANARDRAFT_25004</name>
</gene>
<dbReference type="InterPro" id="IPR013087">
    <property type="entry name" value="Znf_C2H2_type"/>
</dbReference>
<evidence type="ECO:0000259" key="6">
    <source>
        <dbReference type="PROSITE" id="PS00028"/>
    </source>
</evidence>
<dbReference type="PROSITE" id="PS00028">
    <property type="entry name" value="ZINC_FINGER_C2H2_1"/>
    <property type="match status" value="1"/>
</dbReference>
<dbReference type="OrthoDB" id="30343at2759"/>
<evidence type="ECO:0000256" key="1">
    <source>
        <dbReference type="ARBA" id="ARBA00022723"/>
    </source>
</evidence>
<dbReference type="InterPro" id="IPR040107">
    <property type="entry name" value="Snu23"/>
</dbReference>
<dbReference type="PANTHER" id="PTHR45986:SF1">
    <property type="entry name" value="ZINC FINGER MATRIN-TYPE PROTEIN 2"/>
    <property type="match status" value="1"/>
</dbReference>
<evidence type="ECO:0000313" key="7">
    <source>
        <dbReference type="EMBL" id="ODV83534.1"/>
    </source>
</evidence>
<feature type="region of interest" description="Disordered" evidence="5">
    <location>
        <begin position="160"/>
        <end position="179"/>
    </location>
</feature>
<proteinExistence type="predicted"/>
<keyword evidence="3" id="KW-0862">Zinc</keyword>
<protein>
    <recommendedName>
        <fullName evidence="6">C2H2-type domain-containing protein</fullName>
    </recommendedName>
</protein>
<reference evidence="8" key="1">
    <citation type="submission" date="2016-04" db="EMBL/GenBank/DDBJ databases">
        <title>Comparative genomics of biotechnologically important yeasts.</title>
        <authorList>
            <consortium name="DOE Joint Genome Institute"/>
            <person name="Riley R."/>
            <person name="Haridas S."/>
            <person name="Wolfe K.H."/>
            <person name="Lopes M.R."/>
            <person name="Hittinger C.T."/>
            <person name="Goker M."/>
            <person name="Salamov A."/>
            <person name="Wisecaver J."/>
            <person name="Long T.M."/>
            <person name="Aerts A.L."/>
            <person name="Barry K."/>
            <person name="Choi C."/>
            <person name="Clum A."/>
            <person name="Coughlan A.Y."/>
            <person name="Deshpande S."/>
            <person name="Douglass A.P."/>
            <person name="Hanson S.J."/>
            <person name="Klenk H.-P."/>
            <person name="Labutti K."/>
            <person name="Lapidus A."/>
            <person name="Lindquist E."/>
            <person name="Lipzen A."/>
            <person name="Meier-Kolthoff J.P."/>
            <person name="Ohm R.A."/>
            <person name="Otillar R.P."/>
            <person name="Pangilinan J."/>
            <person name="Peng Y."/>
            <person name="Rokas A."/>
            <person name="Rosa C.A."/>
            <person name="Scheuner C."/>
            <person name="Sibirny A.A."/>
            <person name="Slot J.C."/>
            <person name="Stielow J.B."/>
            <person name="Sun H."/>
            <person name="Kurtzman C.P."/>
            <person name="Blackwell M."/>
            <person name="Grigoriev I.V."/>
            <person name="Jeffries T.W."/>
        </authorList>
    </citation>
    <scope>NUCLEOTIDE SEQUENCE [LARGE SCALE GENOMIC DNA]</scope>
    <source>
        <strain evidence="8">NRRL YB-2248</strain>
    </source>
</reference>
<evidence type="ECO:0000256" key="5">
    <source>
        <dbReference type="SAM" id="MobiDB-lite"/>
    </source>
</evidence>
<feature type="compositionally biased region" description="Basic residues" evidence="5">
    <location>
        <begin position="165"/>
        <end position="179"/>
    </location>
</feature>
<dbReference type="GO" id="GO:0008270">
    <property type="term" value="F:zinc ion binding"/>
    <property type="evidence" value="ECO:0007669"/>
    <property type="project" value="UniProtKB-KW"/>
</dbReference>
<name>A0A1E4SVJ7_9ASCO</name>
<dbReference type="GO" id="GO:0000398">
    <property type="term" value="P:mRNA splicing, via spliceosome"/>
    <property type="evidence" value="ECO:0007669"/>
    <property type="project" value="InterPro"/>
</dbReference>
<dbReference type="GO" id="GO:0046540">
    <property type="term" value="C:U4/U6 x U5 tri-snRNP complex"/>
    <property type="evidence" value="ECO:0007669"/>
    <property type="project" value="TreeGrafter"/>
</dbReference>
<keyword evidence="4" id="KW-0539">Nucleus</keyword>
<organism evidence="7 8">
    <name type="scientific">[Candida] arabinofermentans NRRL YB-2248</name>
    <dbReference type="NCBI Taxonomy" id="983967"/>
    <lineage>
        <taxon>Eukaryota</taxon>
        <taxon>Fungi</taxon>
        <taxon>Dikarya</taxon>
        <taxon>Ascomycota</taxon>
        <taxon>Saccharomycotina</taxon>
        <taxon>Pichiomycetes</taxon>
        <taxon>Pichiales</taxon>
        <taxon>Pichiaceae</taxon>
        <taxon>Ogataea</taxon>
        <taxon>Ogataea/Candida clade</taxon>
    </lineage>
</organism>
<keyword evidence="2" id="KW-0863">Zinc-finger</keyword>
<sequence>MTDTNKEKDKYGRKTWDEEEYALKAKQRYAKKPILSDTNNKPKTAHDYLKLRSEQISQIDKLQKISFVSSLNSNNAGFYCDVCHRKFKDNLKYIDHLNSKEHLVNSGFDDDSNINGNNVDITLDQVIDRLRQLSEKKNLKNGDDGVIDFSKNIELRKSIEEKQREKKRLKRQRKRQKQQ</sequence>
<dbReference type="STRING" id="983967.A0A1E4SVJ7"/>